<dbReference type="EMBL" id="JAAZWO010000002">
    <property type="protein sequence ID" value="MBC2396589.1"/>
    <property type="molecule type" value="Genomic_DNA"/>
</dbReference>
<name>A0A923E7P2_CLOTT</name>
<reference evidence="2 3" key="1">
    <citation type="submission" date="2020-04" db="EMBL/GenBank/DDBJ databases">
        <title>Genomic insights into acetone-butanol-ethanol (ABE) fermentation by sequencing solventogenic clostridia strains.</title>
        <authorList>
            <person name="Brown S."/>
        </authorList>
    </citation>
    <scope>NUCLEOTIDE SEQUENCE [LARGE SCALE GENOMIC DNA]</scope>
    <source>
        <strain evidence="2 3">DJ011</strain>
    </source>
</reference>
<evidence type="ECO:0000313" key="2">
    <source>
        <dbReference type="EMBL" id="MBC2396589.1"/>
    </source>
</evidence>
<dbReference type="Proteomes" id="UP000563151">
    <property type="component" value="Unassembled WGS sequence"/>
</dbReference>
<dbReference type="RefSeq" id="WP_085058973.1">
    <property type="nucleotide sequence ID" value="NZ_JAAZWO010000002.1"/>
</dbReference>
<keyword evidence="1" id="KW-0812">Transmembrane</keyword>
<dbReference type="AlphaFoldDB" id="A0A923E7P2"/>
<keyword evidence="3" id="KW-1185">Reference proteome</keyword>
<dbReference type="NCBIfam" id="TIGR02532">
    <property type="entry name" value="IV_pilin_GFxxxE"/>
    <property type="match status" value="1"/>
</dbReference>
<sequence>MKSLYVLELPMYKSSKSAFTLIEVLCSISLFSIMLVTSTAIILNSFKLKLYNEELKEYAYFLEGLKNVILYDLDDDDFLYLNNKSKVFINENNMKLEKLKKGNLKNTLDENISGEIYTCINIKKIKNKDKYYKININLKLTEDEDIRSQFIKKWELNKDKEV</sequence>
<gene>
    <name evidence="2" type="ORF">HGG79_02190</name>
</gene>
<keyword evidence="1" id="KW-1133">Transmembrane helix</keyword>
<keyword evidence="1" id="KW-0472">Membrane</keyword>
<accession>A0A923E7P2</accession>
<dbReference type="Pfam" id="PF07963">
    <property type="entry name" value="N_methyl"/>
    <property type="match status" value="1"/>
</dbReference>
<organism evidence="2 3">
    <name type="scientific">Clostridium tetanomorphum</name>
    <dbReference type="NCBI Taxonomy" id="1553"/>
    <lineage>
        <taxon>Bacteria</taxon>
        <taxon>Bacillati</taxon>
        <taxon>Bacillota</taxon>
        <taxon>Clostridia</taxon>
        <taxon>Eubacteriales</taxon>
        <taxon>Clostridiaceae</taxon>
        <taxon>Clostridium</taxon>
    </lineage>
</organism>
<comment type="caution">
    <text evidence="2">The sequence shown here is derived from an EMBL/GenBank/DDBJ whole genome shotgun (WGS) entry which is preliminary data.</text>
</comment>
<feature type="transmembrane region" description="Helical" evidence="1">
    <location>
        <begin position="20"/>
        <end position="43"/>
    </location>
</feature>
<evidence type="ECO:0000256" key="1">
    <source>
        <dbReference type="SAM" id="Phobius"/>
    </source>
</evidence>
<evidence type="ECO:0000313" key="3">
    <source>
        <dbReference type="Proteomes" id="UP000563151"/>
    </source>
</evidence>
<protein>
    <submittedName>
        <fullName evidence="2">Type II secretion system protein</fullName>
    </submittedName>
</protein>
<dbReference type="InterPro" id="IPR012902">
    <property type="entry name" value="N_methyl_site"/>
</dbReference>
<proteinExistence type="predicted"/>